<dbReference type="Gene3D" id="3.90.10.10">
    <property type="entry name" value="Cytochrome C3"/>
    <property type="match status" value="2"/>
</dbReference>
<dbReference type="AlphaFoldDB" id="A0A5K7SCY8"/>
<keyword evidence="2 6" id="KW-0349">Heme</keyword>
<dbReference type="CDD" id="cd08168">
    <property type="entry name" value="Cytochrom_C3"/>
    <property type="match status" value="1"/>
</dbReference>
<evidence type="ECO:0000256" key="2">
    <source>
        <dbReference type="ARBA" id="ARBA00022617"/>
    </source>
</evidence>
<keyword evidence="5 6" id="KW-0408">Iron</keyword>
<evidence type="ECO:0000256" key="7">
    <source>
        <dbReference type="SAM" id="Phobius"/>
    </source>
</evidence>
<keyword evidence="7" id="KW-0472">Membrane</keyword>
<dbReference type="InterPro" id="IPR009056">
    <property type="entry name" value="Cyt_c-like_dom"/>
</dbReference>
<keyword evidence="3 6" id="KW-0479">Metal-binding</keyword>
<dbReference type="KEGG" id="anf:AQPE_3615"/>
<dbReference type="PROSITE" id="PS51007">
    <property type="entry name" value="CYTC"/>
    <property type="match status" value="1"/>
</dbReference>
<dbReference type="Pfam" id="PF02085">
    <property type="entry name" value="Cytochrom_CIII"/>
    <property type="match status" value="1"/>
</dbReference>
<dbReference type="EMBL" id="AP018694">
    <property type="protein sequence ID" value="BBE19430.1"/>
    <property type="molecule type" value="Genomic_DNA"/>
</dbReference>
<dbReference type="RefSeq" id="WP_318347671.1">
    <property type="nucleotide sequence ID" value="NZ_AP018694.1"/>
</dbReference>
<organism evidence="9 10">
    <name type="scientific">Aquipluma nitroreducens</name>
    <dbReference type="NCBI Taxonomy" id="2010828"/>
    <lineage>
        <taxon>Bacteria</taxon>
        <taxon>Pseudomonadati</taxon>
        <taxon>Bacteroidota</taxon>
        <taxon>Bacteroidia</taxon>
        <taxon>Marinilabiliales</taxon>
        <taxon>Prolixibacteraceae</taxon>
        <taxon>Aquipluma</taxon>
    </lineage>
</organism>
<dbReference type="GO" id="GO:0020037">
    <property type="term" value="F:heme binding"/>
    <property type="evidence" value="ECO:0007669"/>
    <property type="project" value="InterPro"/>
</dbReference>
<dbReference type="InterPro" id="IPR036909">
    <property type="entry name" value="Cyt_c-like_dom_sf"/>
</dbReference>
<keyword evidence="7" id="KW-1133">Transmembrane helix</keyword>
<accession>A0A5K7SCY8</accession>
<keyword evidence="7" id="KW-0812">Transmembrane</keyword>
<dbReference type="SUPFAM" id="SSF48695">
    <property type="entry name" value="Multiheme cytochromes"/>
    <property type="match status" value="1"/>
</dbReference>
<feature type="transmembrane region" description="Helical" evidence="7">
    <location>
        <begin position="158"/>
        <end position="178"/>
    </location>
</feature>
<dbReference type="SUPFAM" id="SSF46626">
    <property type="entry name" value="Cytochrome c"/>
    <property type="match status" value="1"/>
</dbReference>
<reference evidence="9" key="1">
    <citation type="journal article" date="2020" name="Int. J. Syst. Evol. Microbiol.">
        <title>Aquipluma nitroreducens gen. nov. sp. nov., a novel facultatively anaerobic bacterium isolated from a freshwater lake.</title>
        <authorList>
            <person name="Watanabe M."/>
            <person name="Kojima H."/>
            <person name="Fukui M."/>
        </authorList>
    </citation>
    <scope>NUCLEOTIDE SEQUENCE</scope>
    <source>
        <strain evidence="9">MeG22</strain>
    </source>
</reference>
<keyword evidence="4" id="KW-0249">Electron transport</keyword>
<gene>
    <name evidence="9" type="ORF">AQPE_3615</name>
</gene>
<evidence type="ECO:0000313" key="10">
    <source>
        <dbReference type="Proteomes" id="UP001193389"/>
    </source>
</evidence>
<proteinExistence type="predicted"/>
<dbReference type="GO" id="GO:0046872">
    <property type="term" value="F:metal ion binding"/>
    <property type="evidence" value="ECO:0007669"/>
    <property type="project" value="UniProtKB-KW"/>
</dbReference>
<sequence length="389" mass="43817">MRKVVLLRHVPLNLKAFISLLFLSIFLFTGSLVNAQSSDEEEDPAAEIHSHNDIQRGERFFKGLLPKDRKFESCESCHILSKSDTMNWNPSAMDIATKYAGKDFAGFQSAVMQPNGTKMEASHKDFKIEDEDLRKVKLYLDELAKTGPPSAGPTVNQLMLFILLGLLLTFALLDLIFFHKIKYRIVNVVILLVALGLQAKMISEAAINLGRSQNYAPDQPIKFSHKVHAGANKIDCKYCHSTAEYSKSAGIPAMELCMNCHVLVREGARSGKFEIAKVVEANETKQPVTWVRLHSLPDHVFFSHAQHVSVAKVDCKQCHGDVANMDIMKQTSDLSMGWCINCHRQTKVNFKDNHYYDNYMKLHDEVKAGKIDTVRAVNIGANDCMRCHY</sequence>
<feature type="domain" description="Cytochrome c" evidence="8">
    <location>
        <begin position="52"/>
        <end position="144"/>
    </location>
</feature>
<name>A0A5K7SCY8_9BACT</name>
<dbReference type="GO" id="GO:0009055">
    <property type="term" value="F:electron transfer activity"/>
    <property type="evidence" value="ECO:0007669"/>
    <property type="project" value="InterPro"/>
</dbReference>
<keyword evidence="1" id="KW-0813">Transport</keyword>
<dbReference type="PANTHER" id="PTHR39425:SF1">
    <property type="entry name" value="CYTOCHROME C7-LIKE DOMAIN-CONTAINING PROTEIN"/>
    <property type="match status" value="1"/>
</dbReference>
<evidence type="ECO:0000313" key="9">
    <source>
        <dbReference type="EMBL" id="BBE19430.1"/>
    </source>
</evidence>
<dbReference type="PANTHER" id="PTHR39425">
    <property type="entry name" value="LIPOPROTEIN CYTOCHROME C"/>
    <property type="match status" value="1"/>
</dbReference>
<dbReference type="Proteomes" id="UP001193389">
    <property type="component" value="Chromosome"/>
</dbReference>
<evidence type="ECO:0000256" key="3">
    <source>
        <dbReference type="ARBA" id="ARBA00022723"/>
    </source>
</evidence>
<evidence type="ECO:0000259" key="8">
    <source>
        <dbReference type="PROSITE" id="PS51007"/>
    </source>
</evidence>
<evidence type="ECO:0000256" key="1">
    <source>
        <dbReference type="ARBA" id="ARBA00022448"/>
    </source>
</evidence>
<evidence type="ECO:0000256" key="6">
    <source>
        <dbReference type="PROSITE-ProRule" id="PRU00433"/>
    </source>
</evidence>
<keyword evidence="10" id="KW-1185">Reference proteome</keyword>
<feature type="transmembrane region" description="Helical" evidence="7">
    <location>
        <begin position="185"/>
        <end position="203"/>
    </location>
</feature>
<evidence type="ECO:0000256" key="5">
    <source>
        <dbReference type="ARBA" id="ARBA00023004"/>
    </source>
</evidence>
<protein>
    <submittedName>
        <fullName evidence="9">Molybdopterin oxidoreductase subunit, chaperone protein HtpG</fullName>
    </submittedName>
</protein>
<dbReference type="InterPro" id="IPR020942">
    <property type="entry name" value="Cyt_c_III_dom"/>
</dbReference>
<dbReference type="InterPro" id="IPR036280">
    <property type="entry name" value="Multihaem_cyt_sf"/>
</dbReference>
<dbReference type="Gene3D" id="1.10.760.10">
    <property type="entry name" value="Cytochrome c-like domain"/>
    <property type="match status" value="1"/>
</dbReference>
<evidence type="ECO:0000256" key="4">
    <source>
        <dbReference type="ARBA" id="ARBA00022982"/>
    </source>
</evidence>